<comment type="caution">
    <text evidence="1">The sequence shown here is derived from an EMBL/GenBank/DDBJ whole genome shotgun (WGS) entry which is preliminary data.</text>
</comment>
<evidence type="ECO:0000313" key="2">
    <source>
        <dbReference type="Proteomes" id="UP000093000"/>
    </source>
</evidence>
<organism evidence="1 2">
    <name type="scientific">Choanephora cucurbitarum</name>
    <dbReference type="NCBI Taxonomy" id="101091"/>
    <lineage>
        <taxon>Eukaryota</taxon>
        <taxon>Fungi</taxon>
        <taxon>Fungi incertae sedis</taxon>
        <taxon>Mucoromycota</taxon>
        <taxon>Mucoromycotina</taxon>
        <taxon>Mucoromycetes</taxon>
        <taxon>Mucorales</taxon>
        <taxon>Mucorineae</taxon>
        <taxon>Choanephoraceae</taxon>
        <taxon>Choanephoroideae</taxon>
        <taxon>Choanephora</taxon>
    </lineage>
</organism>
<protein>
    <submittedName>
        <fullName evidence="1">Uncharacterized protein</fullName>
    </submittedName>
</protein>
<dbReference type="Proteomes" id="UP000093000">
    <property type="component" value="Unassembled WGS sequence"/>
</dbReference>
<accession>A0A1C7NPL9</accession>
<sequence>MLRQIPMLDKCSHAIKELEQKEICIQEKVRTHSHHIRGKEEGQHCGKSLFVSLLYYVFIIIQAKDIDFKTFKLLPVPNEEDKDTLTIIVYVSI</sequence>
<keyword evidence="2" id="KW-1185">Reference proteome</keyword>
<dbReference type="AlphaFoldDB" id="A0A1C7NPL9"/>
<proteinExistence type="predicted"/>
<evidence type="ECO:0000313" key="1">
    <source>
        <dbReference type="EMBL" id="OBZ90849.1"/>
    </source>
</evidence>
<gene>
    <name evidence="1" type="ORF">A0J61_01094</name>
</gene>
<name>A0A1C7NPL9_9FUNG</name>
<reference evidence="1 2" key="1">
    <citation type="submission" date="2016-03" db="EMBL/GenBank/DDBJ databases">
        <title>Choanephora cucurbitarum.</title>
        <authorList>
            <person name="Min B."/>
            <person name="Park H."/>
            <person name="Park J.-H."/>
            <person name="Shin H.-D."/>
            <person name="Choi I.-G."/>
        </authorList>
    </citation>
    <scope>NUCLEOTIDE SEQUENCE [LARGE SCALE GENOMIC DNA]</scope>
    <source>
        <strain evidence="1 2">KUS-F28377</strain>
    </source>
</reference>
<dbReference type="InParanoid" id="A0A1C7NPL9"/>
<dbReference type="EMBL" id="LUGH01000031">
    <property type="protein sequence ID" value="OBZ90849.1"/>
    <property type="molecule type" value="Genomic_DNA"/>
</dbReference>